<dbReference type="Gene3D" id="3.40.190.80">
    <property type="match status" value="1"/>
</dbReference>
<dbReference type="PROSITE" id="PS00630">
    <property type="entry name" value="IMP_2"/>
    <property type="match status" value="1"/>
</dbReference>
<dbReference type="SUPFAM" id="SSF56655">
    <property type="entry name" value="Carbohydrate phosphatase"/>
    <property type="match status" value="1"/>
</dbReference>
<proteinExistence type="predicted"/>
<keyword evidence="5" id="KW-0460">Magnesium</keyword>
<reference evidence="7" key="1">
    <citation type="journal article" date="2019" name="Int. J. Syst. Evol. Microbiol.">
        <title>The Global Catalogue of Microorganisms (GCM) 10K type strain sequencing project: providing services to taxonomists for standard genome sequencing and annotation.</title>
        <authorList>
            <consortium name="The Broad Institute Genomics Platform"/>
            <consortium name="The Broad Institute Genome Sequencing Center for Infectious Disease"/>
            <person name="Wu L."/>
            <person name="Ma J."/>
        </authorList>
    </citation>
    <scope>NUCLEOTIDE SEQUENCE [LARGE SCALE GENOMIC DNA]</scope>
    <source>
        <strain evidence="7">JCM 13929</strain>
    </source>
</reference>
<keyword evidence="7" id="KW-1185">Reference proteome</keyword>
<dbReference type="PANTHER" id="PTHR20854">
    <property type="entry name" value="INOSITOL MONOPHOSPHATASE"/>
    <property type="match status" value="1"/>
</dbReference>
<evidence type="ECO:0000313" key="7">
    <source>
        <dbReference type="Proteomes" id="UP001500064"/>
    </source>
</evidence>
<dbReference type="PANTHER" id="PTHR20854:SF4">
    <property type="entry name" value="INOSITOL-1-MONOPHOSPHATASE-RELATED"/>
    <property type="match status" value="1"/>
</dbReference>
<dbReference type="RefSeq" id="WP_346115357.1">
    <property type="nucleotide sequence ID" value="NZ_BAAAMU010000230.1"/>
</dbReference>
<keyword evidence="3" id="KW-0479">Metal-binding</keyword>
<dbReference type="PRINTS" id="PR00377">
    <property type="entry name" value="IMPHPHTASES"/>
</dbReference>
<evidence type="ECO:0000256" key="2">
    <source>
        <dbReference type="ARBA" id="ARBA00013106"/>
    </source>
</evidence>
<gene>
    <name evidence="6" type="ORF">GCM10009733_110240</name>
</gene>
<comment type="catalytic activity">
    <reaction evidence="1">
        <text>a myo-inositol phosphate + H2O = myo-inositol + phosphate</text>
        <dbReference type="Rhea" id="RHEA:24056"/>
        <dbReference type="ChEBI" id="CHEBI:15377"/>
        <dbReference type="ChEBI" id="CHEBI:17268"/>
        <dbReference type="ChEBI" id="CHEBI:43474"/>
        <dbReference type="ChEBI" id="CHEBI:84139"/>
        <dbReference type="EC" id="3.1.3.25"/>
    </reaction>
</comment>
<organism evidence="6 7">
    <name type="scientific">Nonomuraea maheshkhaliensis</name>
    <dbReference type="NCBI Taxonomy" id="419590"/>
    <lineage>
        <taxon>Bacteria</taxon>
        <taxon>Bacillati</taxon>
        <taxon>Actinomycetota</taxon>
        <taxon>Actinomycetes</taxon>
        <taxon>Streptosporangiales</taxon>
        <taxon>Streptosporangiaceae</taxon>
        <taxon>Nonomuraea</taxon>
    </lineage>
</organism>
<name>A0ABP4U4J5_9ACTN</name>
<dbReference type="InterPro" id="IPR000760">
    <property type="entry name" value="Inositol_monophosphatase-like"/>
</dbReference>
<dbReference type="InterPro" id="IPR020583">
    <property type="entry name" value="Inositol_monoP_metal-BS"/>
</dbReference>
<evidence type="ECO:0000256" key="4">
    <source>
        <dbReference type="ARBA" id="ARBA00022801"/>
    </source>
</evidence>
<evidence type="ECO:0000256" key="1">
    <source>
        <dbReference type="ARBA" id="ARBA00001033"/>
    </source>
</evidence>
<dbReference type="Gene3D" id="3.30.540.10">
    <property type="entry name" value="Fructose-1,6-Bisphosphatase, subunit A, domain 1"/>
    <property type="match status" value="1"/>
</dbReference>
<sequence>MPYGSSCLARRPEIGFLGEEEGVSHLGDGLVWALDPVDGTADFLHGIPLCGVSLGLIDKDTTALGVIDLPFLNLRYPAAEGAGATANGSAIQVSDARELQTAIVAIGDYAVGENADERNRPRLALTQELAARVQRIRMFGSAAIDLVWVADGKIDANIMLSNNPWDTAAGVVIAREAGATVVDLDGSPHSMKAHATIAASPKLVANLVELIAEASKVVVLDKMSGLT</sequence>
<dbReference type="EMBL" id="BAAAMU010000230">
    <property type="protein sequence ID" value="GAA1696925.1"/>
    <property type="molecule type" value="Genomic_DNA"/>
</dbReference>
<dbReference type="Proteomes" id="UP001500064">
    <property type="component" value="Unassembled WGS sequence"/>
</dbReference>
<evidence type="ECO:0000256" key="3">
    <source>
        <dbReference type="ARBA" id="ARBA00022723"/>
    </source>
</evidence>
<dbReference type="Pfam" id="PF00459">
    <property type="entry name" value="Inositol_P"/>
    <property type="match status" value="1"/>
</dbReference>
<accession>A0ABP4U4J5</accession>
<dbReference type="PROSITE" id="PS00629">
    <property type="entry name" value="IMP_1"/>
    <property type="match status" value="1"/>
</dbReference>
<dbReference type="InterPro" id="IPR020550">
    <property type="entry name" value="Inositol_monophosphatase_CS"/>
</dbReference>
<protein>
    <recommendedName>
        <fullName evidence="2">inositol-phosphate phosphatase</fullName>
        <ecNumber evidence="2">3.1.3.25</ecNumber>
    </recommendedName>
</protein>
<evidence type="ECO:0000313" key="6">
    <source>
        <dbReference type="EMBL" id="GAA1696925.1"/>
    </source>
</evidence>
<keyword evidence="4" id="KW-0378">Hydrolase</keyword>
<evidence type="ECO:0000256" key="5">
    <source>
        <dbReference type="ARBA" id="ARBA00022842"/>
    </source>
</evidence>
<dbReference type="EC" id="3.1.3.25" evidence="2"/>
<comment type="caution">
    <text evidence="6">The sequence shown here is derived from an EMBL/GenBank/DDBJ whole genome shotgun (WGS) entry which is preliminary data.</text>
</comment>